<dbReference type="Proteomes" id="UP000076830">
    <property type="component" value="Chromosome"/>
</dbReference>
<name>A0A160DWG9_9GAMM</name>
<gene>
    <name evidence="1" type="ORF">I596_2558</name>
</gene>
<dbReference type="OrthoDB" id="4325268at2"/>
<keyword evidence="2" id="KW-1185">Reference proteome</keyword>
<reference evidence="1 2" key="1">
    <citation type="submission" date="2016-04" db="EMBL/GenBank/DDBJ databases">
        <title>Complete genome sequence of Dokdonella koreensis DS-123T.</title>
        <authorList>
            <person name="Kim J.F."/>
            <person name="Lee H."/>
            <person name="Kwak M.-J."/>
        </authorList>
    </citation>
    <scope>NUCLEOTIDE SEQUENCE [LARGE SCALE GENOMIC DNA]</scope>
    <source>
        <strain evidence="1 2">DS-123</strain>
    </source>
</reference>
<dbReference type="EMBL" id="CP015249">
    <property type="protein sequence ID" value="ANB18561.1"/>
    <property type="molecule type" value="Genomic_DNA"/>
</dbReference>
<accession>A0A160DWG9</accession>
<dbReference type="AlphaFoldDB" id="A0A160DWG9"/>
<protein>
    <submittedName>
        <fullName evidence="1">Uncharacterized protein</fullName>
    </submittedName>
</protein>
<evidence type="ECO:0000313" key="2">
    <source>
        <dbReference type="Proteomes" id="UP000076830"/>
    </source>
</evidence>
<sequence>MPRSLELHLQEGFSGQAVIVAVDAQVCARFDARTRLQLGLAHVETLSVEPGQTVTVEVPSLGLRQTYAVADQDTILTANLVDHALILRPARGPVGYF</sequence>
<dbReference type="RefSeq" id="WP_150132132.1">
    <property type="nucleotide sequence ID" value="NZ_CP015249.1"/>
</dbReference>
<dbReference type="KEGG" id="dko:I596_2558"/>
<organism evidence="1 2">
    <name type="scientific">Dokdonella koreensis DS-123</name>
    <dbReference type="NCBI Taxonomy" id="1300342"/>
    <lineage>
        <taxon>Bacteria</taxon>
        <taxon>Pseudomonadati</taxon>
        <taxon>Pseudomonadota</taxon>
        <taxon>Gammaproteobacteria</taxon>
        <taxon>Lysobacterales</taxon>
        <taxon>Rhodanobacteraceae</taxon>
        <taxon>Dokdonella</taxon>
    </lineage>
</organism>
<evidence type="ECO:0000313" key="1">
    <source>
        <dbReference type="EMBL" id="ANB18561.1"/>
    </source>
</evidence>
<proteinExistence type="predicted"/>